<accession>B9K854</accession>
<comment type="similarity">
    <text evidence="1">Belongs to the asp23 family.</text>
</comment>
<dbReference type="Pfam" id="PF03780">
    <property type="entry name" value="Asp23"/>
    <property type="match status" value="1"/>
</dbReference>
<gene>
    <name evidence="2" type="ordered locus">CTN_0961</name>
</gene>
<dbReference type="eggNOG" id="COG1302">
    <property type="taxonomic scope" value="Bacteria"/>
</dbReference>
<evidence type="ECO:0000313" key="3">
    <source>
        <dbReference type="Proteomes" id="UP000000445"/>
    </source>
</evidence>
<dbReference type="PANTHER" id="PTHR34297:SF2">
    <property type="entry name" value="ASP23_GLS24 FAMILY ENVELOPE STRESS RESPONSE PROTEIN"/>
    <property type="match status" value="1"/>
</dbReference>
<dbReference type="PANTHER" id="PTHR34297">
    <property type="entry name" value="HYPOTHETICAL CYTOSOLIC PROTEIN-RELATED"/>
    <property type="match status" value="1"/>
</dbReference>
<name>B9K854_THENN</name>
<dbReference type="RefSeq" id="WP_015919454.1">
    <property type="nucleotide sequence ID" value="NC_011978.1"/>
</dbReference>
<keyword evidence="3" id="KW-1185">Reference proteome</keyword>
<evidence type="ECO:0000313" key="2">
    <source>
        <dbReference type="EMBL" id="ACM23137.1"/>
    </source>
</evidence>
<dbReference type="AlphaFoldDB" id="B9K854"/>
<dbReference type="HOGENOM" id="CLU_113198_2_2_0"/>
<dbReference type="KEGG" id="tna:CTN_0961"/>
<proteinExistence type="inferred from homology"/>
<dbReference type="STRING" id="309803.CTN_0961"/>
<evidence type="ECO:0000256" key="1">
    <source>
        <dbReference type="ARBA" id="ARBA00005721"/>
    </source>
</evidence>
<dbReference type="InterPro" id="IPR005531">
    <property type="entry name" value="Asp23"/>
</dbReference>
<protein>
    <recommendedName>
        <fullName evidence="4">Alkaline shock protein</fullName>
    </recommendedName>
</protein>
<reference evidence="2 3" key="1">
    <citation type="journal article" date="2009" name="Biosci. Biotechnol. Biochem.">
        <title>WeGAS: a web-based microbial genome annotation system.</title>
        <authorList>
            <person name="Lee D."/>
            <person name="Seo H."/>
            <person name="Park C."/>
            <person name="Park K."/>
        </authorList>
    </citation>
    <scope>NUCLEOTIDE SEQUENCE [LARGE SCALE GENOMIC DNA]</scope>
    <source>
        <strain evidence="3">ATCC 49049 / DSM 4359 / NBRC 107923 / NS-E</strain>
    </source>
</reference>
<organism evidence="2 3">
    <name type="scientific">Thermotoga neapolitana (strain ATCC 49049 / DSM 4359 / NBRC 107923 / NS-E)</name>
    <dbReference type="NCBI Taxonomy" id="309803"/>
    <lineage>
        <taxon>Bacteria</taxon>
        <taxon>Thermotogati</taxon>
        <taxon>Thermotogota</taxon>
        <taxon>Thermotogae</taxon>
        <taxon>Thermotogales</taxon>
        <taxon>Thermotogaceae</taxon>
        <taxon>Thermotoga</taxon>
    </lineage>
</organism>
<evidence type="ECO:0008006" key="4">
    <source>
        <dbReference type="Google" id="ProtNLM"/>
    </source>
</evidence>
<dbReference type="Proteomes" id="UP000000445">
    <property type="component" value="Chromosome"/>
</dbReference>
<sequence length="109" mass="12067">MKIMLEHGELEITVEALKKIVYLATVESYGTVGIGESRSFFERIFGGDKGIKIEELEDSSLNVDVYIEVEYGVNIKEVARNIADNVAHKLKTLAGCENLNITVHVVGIK</sequence>
<dbReference type="EMBL" id="CP000916">
    <property type="protein sequence ID" value="ACM23137.1"/>
    <property type="molecule type" value="Genomic_DNA"/>
</dbReference>